<sequence length="214" mass="24236">MASLTRSLSTSPSIQPTPCSTRRPPRIAPSEPLVWTLSFHPSTQKVSANAKVYQQSYERQKLRRDGDRSEGDTIIGELLSGGHVLIPFAVDGYGGLGPMARQFVYGKRPCWALTFRRDRTNANRMYARASVPPAPHNIVPLASIRWKQNQTWAFYRKSETVPTPHEYLLQQLGLCFTKAFAIHLWNSYQKLMRRHSHTHSHSYNHAPPATADPS</sequence>
<feature type="compositionally biased region" description="Polar residues" evidence="1">
    <location>
        <begin position="1"/>
        <end position="20"/>
    </location>
</feature>
<accession>K0T9Y2</accession>
<comment type="caution">
    <text evidence="2">The sequence shown here is derived from an EMBL/GenBank/DDBJ whole genome shotgun (WGS) entry which is preliminary data.</text>
</comment>
<protein>
    <submittedName>
        <fullName evidence="2">Uncharacterized protein</fullName>
    </submittedName>
</protein>
<keyword evidence="3" id="KW-1185">Reference proteome</keyword>
<organism evidence="2 3">
    <name type="scientific">Thalassiosira oceanica</name>
    <name type="common">Marine diatom</name>
    <dbReference type="NCBI Taxonomy" id="159749"/>
    <lineage>
        <taxon>Eukaryota</taxon>
        <taxon>Sar</taxon>
        <taxon>Stramenopiles</taxon>
        <taxon>Ochrophyta</taxon>
        <taxon>Bacillariophyta</taxon>
        <taxon>Coscinodiscophyceae</taxon>
        <taxon>Thalassiosirophycidae</taxon>
        <taxon>Thalassiosirales</taxon>
        <taxon>Thalassiosiraceae</taxon>
        <taxon>Thalassiosira</taxon>
    </lineage>
</organism>
<gene>
    <name evidence="2" type="ORF">THAOC_04439</name>
</gene>
<evidence type="ECO:0000313" key="3">
    <source>
        <dbReference type="Proteomes" id="UP000266841"/>
    </source>
</evidence>
<proteinExistence type="predicted"/>
<name>K0T9Y2_THAOC</name>
<dbReference type="AlphaFoldDB" id="K0T9Y2"/>
<evidence type="ECO:0000313" key="2">
    <source>
        <dbReference type="EMBL" id="EJK73914.1"/>
    </source>
</evidence>
<dbReference type="EMBL" id="AGNL01004110">
    <property type="protein sequence ID" value="EJK73914.1"/>
    <property type="molecule type" value="Genomic_DNA"/>
</dbReference>
<dbReference type="Proteomes" id="UP000266841">
    <property type="component" value="Unassembled WGS sequence"/>
</dbReference>
<feature type="region of interest" description="Disordered" evidence="1">
    <location>
        <begin position="1"/>
        <end position="27"/>
    </location>
</feature>
<reference evidence="2 3" key="1">
    <citation type="journal article" date="2012" name="Genome Biol.">
        <title>Genome and low-iron response of an oceanic diatom adapted to chronic iron limitation.</title>
        <authorList>
            <person name="Lommer M."/>
            <person name="Specht M."/>
            <person name="Roy A.S."/>
            <person name="Kraemer L."/>
            <person name="Andreson R."/>
            <person name="Gutowska M.A."/>
            <person name="Wolf J."/>
            <person name="Bergner S.V."/>
            <person name="Schilhabel M.B."/>
            <person name="Klostermeier U.C."/>
            <person name="Beiko R.G."/>
            <person name="Rosenstiel P."/>
            <person name="Hippler M."/>
            <person name="Laroche J."/>
        </authorList>
    </citation>
    <scope>NUCLEOTIDE SEQUENCE [LARGE SCALE GENOMIC DNA]</scope>
    <source>
        <strain evidence="2 3">CCMP1005</strain>
    </source>
</reference>
<evidence type="ECO:0000256" key="1">
    <source>
        <dbReference type="SAM" id="MobiDB-lite"/>
    </source>
</evidence>